<dbReference type="Pfam" id="PF04121">
    <property type="entry name" value="Nup84_Nup100"/>
    <property type="match status" value="1"/>
</dbReference>
<dbReference type="Gene3D" id="1.10.3450.20">
    <property type="match status" value="1"/>
</dbReference>
<evidence type="ECO:0000256" key="4">
    <source>
        <dbReference type="ARBA" id="ARBA00023010"/>
    </source>
</evidence>
<keyword evidence="7" id="KW-0472">Membrane</keyword>
<feature type="region of interest" description="Disordered" evidence="8">
    <location>
        <begin position="80"/>
        <end position="118"/>
    </location>
</feature>
<protein>
    <recommendedName>
        <fullName evidence="7">Nuclear pore complex protein</fullName>
    </recommendedName>
</protein>
<proteinExistence type="inferred from homology"/>
<gene>
    <name evidence="9" type="primary">NUP84</name>
    <name evidence="9" type="ORF">DL546_005125</name>
</gene>
<comment type="subcellular location">
    <subcellularLocation>
        <location evidence="7">Nucleus</location>
        <location evidence="7">Nuclear pore complex</location>
    </subcellularLocation>
    <subcellularLocation>
        <location evidence="7">Nucleus membrane</location>
    </subcellularLocation>
</comment>
<evidence type="ECO:0000256" key="1">
    <source>
        <dbReference type="ARBA" id="ARBA00022448"/>
    </source>
</evidence>
<keyword evidence="6 7" id="KW-0539">Nucleus</keyword>
<evidence type="ECO:0000256" key="6">
    <source>
        <dbReference type="ARBA" id="ARBA00023242"/>
    </source>
</evidence>
<dbReference type="STRING" id="177199.A0A420Y477"/>
<evidence type="ECO:0000256" key="8">
    <source>
        <dbReference type="SAM" id="MobiDB-lite"/>
    </source>
</evidence>
<evidence type="ECO:0000256" key="2">
    <source>
        <dbReference type="ARBA" id="ARBA00022816"/>
    </source>
</evidence>
<organism evidence="9 10">
    <name type="scientific">Coniochaeta pulveracea</name>
    <dbReference type="NCBI Taxonomy" id="177199"/>
    <lineage>
        <taxon>Eukaryota</taxon>
        <taxon>Fungi</taxon>
        <taxon>Dikarya</taxon>
        <taxon>Ascomycota</taxon>
        <taxon>Pezizomycotina</taxon>
        <taxon>Sordariomycetes</taxon>
        <taxon>Sordariomycetidae</taxon>
        <taxon>Coniochaetales</taxon>
        <taxon>Coniochaetaceae</taxon>
        <taxon>Coniochaeta</taxon>
    </lineage>
</organism>
<comment type="subunit">
    <text evidence="7">Part of the nuclear pore complex (NPC).</text>
</comment>
<dbReference type="InterPro" id="IPR007252">
    <property type="entry name" value="Nup84/Nup107"/>
</dbReference>
<dbReference type="GO" id="GO:0031965">
    <property type="term" value="C:nuclear membrane"/>
    <property type="evidence" value="ECO:0007669"/>
    <property type="project" value="UniProtKB-SubCell"/>
</dbReference>
<dbReference type="Proteomes" id="UP000275385">
    <property type="component" value="Unassembled WGS sequence"/>
</dbReference>
<evidence type="ECO:0000256" key="5">
    <source>
        <dbReference type="ARBA" id="ARBA00023132"/>
    </source>
</evidence>
<dbReference type="GO" id="GO:0006606">
    <property type="term" value="P:protein import into nucleus"/>
    <property type="evidence" value="ECO:0007669"/>
    <property type="project" value="TreeGrafter"/>
</dbReference>
<dbReference type="PANTHER" id="PTHR13003:SF2">
    <property type="entry name" value="NUCLEAR PORE COMPLEX PROTEIN NUP107"/>
    <property type="match status" value="1"/>
</dbReference>
<dbReference type="GO" id="GO:0000973">
    <property type="term" value="P:post-transcriptional tethering of RNA polymerase II gene DNA at nuclear periphery"/>
    <property type="evidence" value="ECO:0007669"/>
    <property type="project" value="TreeGrafter"/>
</dbReference>
<keyword evidence="4 7" id="KW-0811">Translocation</keyword>
<name>A0A420Y477_9PEZI</name>
<dbReference type="PANTHER" id="PTHR13003">
    <property type="entry name" value="NUP107-RELATED"/>
    <property type="match status" value="1"/>
</dbReference>
<dbReference type="GO" id="GO:0017056">
    <property type="term" value="F:structural constituent of nuclear pore"/>
    <property type="evidence" value="ECO:0007669"/>
    <property type="project" value="UniProtKB-UniRule"/>
</dbReference>
<evidence type="ECO:0000256" key="3">
    <source>
        <dbReference type="ARBA" id="ARBA00022927"/>
    </source>
</evidence>
<sequence length="949" mass="106866">MSLLGSSKMSSPASGTDEFAETDAIFEGSTIVAGKQVDDFAKALDQHTVLRASVAERRAQIFKLVDHYYEYSLRRTEALRGQAKSSRRSSSRGLFTGTPVGGPRASTGTINDGGDERDVAGKQTRTVEEEMQEVEEEAQTWDLLRRILPLRYHDSHHNVQESIETVPRSRNEFFSEFIIGDSSARERQVVLEWLQNTASRGPPVDEVVKELQQNADRGDILSHGWLHTRSKIKLQKSVNAHHGVLDPSNPALADSHLSSNSLVTQLDPDAMTRQGRKLEPQDEYFERAIWLGCFEMLRRGYSLTEIRDWCAERTESWRAASISPLELSSPHHDEAEDFNPVHAILWRRMCYAAAHDGGHSDYERAVYGLLAGDITSVEKIASTWDDFLFLHYNALLRTQFDNFLIKYSGREGVSTAQAFPSFNAAQHHGDPVSLGRRFISTLEGMEKTKREALTPAKALQGAIVANDLDRFLYNQGAVLAKDANSNGPSKMLPNVGGHVLEDIFKSTKYVKLKMYDGLRIVTHLFIIIASLDQLASPDDHSTSKLGSRFSYQENILAGYISYLRLSGNIDLVPLYASKLNGDRRYTVLCRNLIDISSQTSRENQLVVMKKLGLDLEKFALTGPAVFLNDVNDDEATCEAKGSFKILTDKPRLLQYGRPMQQDFFGEDAEFVDEDDEHIIRAIEWLMLVPGLFDQTVKFVIRAHTYFLKRMRLRAARSLVNRISLKSIISYKTNFPMPQELDDMTAWIEEYVSQQEDLEVMADENLPGRTERYLVKVVWQLESLVKALDSIETLASMAHLIRSEPLNTNRDLWREAQAELRALKGNMAPVLNGWLVDNYGEMAAQDVDDLRQAYIPETVLAYISSLHFAGSFVSRDYLMECMDLAASIAGRNGDITDEFITAGRMKELVEAFASASKALAISTSEKGGRDSITKKNREVGWSRELWTVKP</sequence>
<comment type="caution">
    <text evidence="9">The sequence shown here is derived from an EMBL/GenBank/DDBJ whole genome shotgun (WGS) entry which is preliminary data.</text>
</comment>
<reference evidence="9 10" key="1">
    <citation type="submission" date="2018-08" db="EMBL/GenBank/DDBJ databases">
        <title>Draft genome of the lignicolous fungus Coniochaeta pulveracea.</title>
        <authorList>
            <person name="Borstlap C.J."/>
            <person name="De Witt R.N."/>
            <person name="Botha A."/>
            <person name="Volschenk H."/>
        </authorList>
    </citation>
    <scope>NUCLEOTIDE SEQUENCE [LARGE SCALE GENOMIC DNA]</scope>
    <source>
        <strain evidence="9 10">CAB683</strain>
    </source>
</reference>
<dbReference type="GO" id="GO:0006406">
    <property type="term" value="P:mRNA export from nucleus"/>
    <property type="evidence" value="ECO:0007669"/>
    <property type="project" value="TreeGrafter"/>
</dbReference>
<evidence type="ECO:0000313" key="10">
    <source>
        <dbReference type="Proteomes" id="UP000275385"/>
    </source>
</evidence>
<dbReference type="Gene3D" id="1.20.190.50">
    <property type="match status" value="1"/>
</dbReference>
<dbReference type="FunFam" id="1.10.3450.20:FF:000003">
    <property type="entry name" value="Nuclear pore complex protein"/>
    <property type="match status" value="1"/>
</dbReference>
<evidence type="ECO:0000313" key="9">
    <source>
        <dbReference type="EMBL" id="RKU42682.1"/>
    </source>
</evidence>
<comment type="similarity">
    <text evidence="7">Belongs to the nucleoporin Nup84/Nup107 family.</text>
</comment>
<dbReference type="AlphaFoldDB" id="A0A420Y477"/>
<evidence type="ECO:0000256" key="7">
    <source>
        <dbReference type="RuleBase" id="RU365072"/>
    </source>
</evidence>
<keyword evidence="10" id="KW-1185">Reference proteome</keyword>
<comment type="function">
    <text evidence="7">Functions as a component of the nuclear pore complex (NPC).</text>
</comment>
<keyword evidence="3" id="KW-0653">Protein transport</keyword>
<accession>A0A420Y477</accession>
<dbReference type="OrthoDB" id="3098at2759"/>
<keyword evidence="2" id="KW-0509">mRNA transport</keyword>
<dbReference type="GO" id="GO:0031080">
    <property type="term" value="C:nuclear pore outer ring"/>
    <property type="evidence" value="ECO:0007669"/>
    <property type="project" value="TreeGrafter"/>
</dbReference>
<dbReference type="EMBL" id="QVQW01000053">
    <property type="protein sequence ID" value="RKU42682.1"/>
    <property type="molecule type" value="Genomic_DNA"/>
</dbReference>
<keyword evidence="5 7" id="KW-0906">Nuclear pore complex</keyword>
<keyword evidence="1 7" id="KW-0813">Transport</keyword>